<organism evidence="2 3">
    <name type="scientific">Duganella callida</name>
    <dbReference type="NCBI Taxonomy" id="2561932"/>
    <lineage>
        <taxon>Bacteria</taxon>
        <taxon>Pseudomonadati</taxon>
        <taxon>Pseudomonadota</taxon>
        <taxon>Betaproteobacteria</taxon>
        <taxon>Burkholderiales</taxon>
        <taxon>Oxalobacteraceae</taxon>
        <taxon>Telluria group</taxon>
        <taxon>Duganella</taxon>
    </lineage>
</organism>
<feature type="domain" description="DUF7379" evidence="1">
    <location>
        <begin position="133"/>
        <end position="285"/>
    </location>
</feature>
<evidence type="ECO:0000259" key="1">
    <source>
        <dbReference type="Pfam" id="PF24096"/>
    </source>
</evidence>
<dbReference type="Pfam" id="PF24096">
    <property type="entry name" value="DUF7379"/>
    <property type="match status" value="1"/>
</dbReference>
<accession>A0A4Y9T0M0</accession>
<evidence type="ECO:0000313" key="2">
    <source>
        <dbReference type="EMBL" id="TFW31391.1"/>
    </source>
</evidence>
<dbReference type="Gene3D" id="3.40.50.1820">
    <property type="entry name" value="alpha/beta hydrolase"/>
    <property type="match status" value="1"/>
</dbReference>
<dbReference type="InterPro" id="IPR055803">
    <property type="entry name" value="DUF7379"/>
</dbReference>
<dbReference type="Proteomes" id="UP000297729">
    <property type="component" value="Unassembled WGS sequence"/>
</dbReference>
<dbReference type="AlphaFoldDB" id="A0A4Y9T0M0"/>
<sequence length="406" mass="43794">MKLPPAKQAELQRALDDALADHALLSAPPGVEPLIGTPPLPLAHIADEELHVVRHKDSGCVQFVFPPPGQPLLKEGWDWIVQATLRAGEHMTQAMVEKIEAHHKPERLLALSRGFQQSARPADLAAARGKRVLLLVHGLFSSTEGGFGALDLQPLIERYEGRVFGWDHWTIAKTPQQNALDLLQHMPPAADWALDVVCHSRGGLVLRSLLADGADGDAVLAQIGRERAGRIARVGKVTFVAAANQGSKLASPDDILEFLNVAAMLASFSAGMGLDVVIGLARMVVSLGYDRPAVQALTDDSALIATLNRAGGLIAPERSWYARANFDYGSSALERTGALLSRALIEADNDLVVPYAGVLLPGAAPAADHILNFGTAEHKQNQVWHTEFFRQAATRDFLLQILTNRD</sequence>
<gene>
    <name evidence="2" type="ORF">E4L98_00425</name>
</gene>
<protein>
    <recommendedName>
        <fullName evidence="1">DUF7379 domain-containing protein</fullName>
    </recommendedName>
</protein>
<name>A0A4Y9T0M0_9BURK</name>
<proteinExistence type="predicted"/>
<evidence type="ECO:0000313" key="3">
    <source>
        <dbReference type="Proteomes" id="UP000297729"/>
    </source>
</evidence>
<dbReference type="EMBL" id="SPVG01000005">
    <property type="protein sequence ID" value="TFW31391.1"/>
    <property type="molecule type" value="Genomic_DNA"/>
</dbReference>
<comment type="caution">
    <text evidence="2">The sequence shown here is derived from an EMBL/GenBank/DDBJ whole genome shotgun (WGS) entry which is preliminary data.</text>
</comment>
<keyword evidence="3" id="KW-1185">Reference proteome</keyword>
<dbReference type="SUPFAM" id="SSF53474">
    <property type="entry name" value="alpha/beta-Hydrolases"/>
    <property type="match status" value="1"/>
</dbReference>
<reference evidence="2 3" key="1">
    <citation type="submission" date="2019-03" db="EMBL/GenBank/DDBJ databases">
        <title>Draft Genome Sequence of Duganella callidus sp. nov., a Novel Duganella Species Isolated from Cultivated Soil.</title>
        <authorList>
            <person name="Raths R."/>
            <person name="Peta V."/>
            <person name="Bucking H."/>
        </authorList>
    </citation>
    <scope>NUCLEOTIDE SEQUENCE [LARGE SCALE GENOMIC DNA]</scope>
    <source>
        <strain evidence="2 3">DN04</strain>
    </source>
</reference>
<dbReference type="InterPro" id="IPR029058">
    <property type="entry name" value="AB_hydrolase_fold"/>
</dbReference>
<dbReference type="OrthoDB" id="8773014at2"/>
<dbReference type="RefSeq" id="WP_135199585.1">
    <property type="nucleotide sequence ID" value="NZ_SPVG01000005.1"/>
</dbReference>